<dbReference type="Proteomes" id="UP000276133">
    <property type="component" value="Unassembled WGS sequence"/>
</dbReference>
<comment type="caution">
    <text evidence="1">The sequence shown here is derived from an EMBL/GenBank/DDBJ whole genome shotgun (WGS) entry which is preliminary data.</text>
</comment>
<keyword evidence="2" id="KW-1185">Reference proteome</keyword>
<name>A0A3M7T3M8_BRAPC</name>
<evidence type="ECO:0000313" key="2">
    <source>
        <dbReference type="Proteomes" id="UP000276133"/>
    </source>
</evidence>
<gene>
    <name evidence="1" type="ORF">BpHYR1_000969</name>
</gene>
<protein>
    <submittedName>
        <fullName evidence="1">Uncharacterized protein</fullName>
    </submittedName>
</protein>
<evidence type="ECO:0000313" key="1">
    <source>
        <dbReference type="EMBL" id="RNA42537.1"/>
    </source>
</evidence>
<accession>A0A3M7T3M8</accession>
<sequence length="231" mass="28196">MMFRSIEPYTINYRKNLNENYYKNQDEKLKELRRKNKSSMYSSESLIPIPGNQLYSEIKNRDKSDFEQELSILNERYMDMNKKIRAEKINEKSLDESIGTFLTDPDVNFFYEGYEKNKRYINLKLRSERGAYWRFLYENKINNIVILDDRFNENLFNKKYSFLFDREQANRFGQSENLNIEFGYAYRYSNFTINIFYLSQLNTTDQVIDKELEVRIYRFWTFDAENNLPNN</sequence>
<proteinExistence type="predicted"/>
<feature type="non-terminal residue" evidence="1">
    <location>
        <position position="231"/>
    </location>
</feature>
<organism evidence="1 2">
    <name type="scientific">Brachionus plicatilis</name>
    <name type="common">Marine rotifer</name>
    <name type="synonym">Brachionus muelleri</name>
    <dbReference type="NCBI Taxonomy" id="10195"/>
    <lineage>
        <taxon>Eukaryota</taxon>
        <taxon>Metazoa</taxon>
        <taxon>Spiralia</taxon>
        <taxon>Gnathifera</taxon>
        <taxon>Rotifera</taxon>
        <taxon>Eurotatoria</taxon>
        <taxon>Monogononta</taxon>
        <taxon>Pseudotrocha</taxon>
        <taxon>Ploima</taxon>
        <taxon>Brachionidae</taxon>
        <taxon>Brachionus</taxon>
    </lineage>
</organism>
<reference evidence="1 2" key="1">
    <citation type="journal article" date="2018" name="Sci. Rep.">
        <title>Genomic signatures of local adaptation to the degree of environmental predictability in rotifers.</title>
        <authorList>
            <person name="Franch-Gras L."/>
            <person name="Hahn C."/>
            <person name="Garcia-Roger E.M."/>
            <person name="Carmona M.J."/>
            <person name="Serra M."/>
            <person name="Gomez A."/>
        </authorList>
    </citation>
    <scope>NUCLEOTIDE SEQUENCE [LARGE SCALE GENOMIC DNA]</scope>
    <source>
        <strain evidence="1">HYR1</strain>
    </source>
</reference>
<dbReference type="EMBL" id="REGN01000353">
    <property type="protein sequence ID" value="RNA42537.1"/>
    <property type="molecule type" value="Genomic_DNA"/>
</dbReference>
<dbReference type="AlphaFoldDB" id="A0A3M7T3M8"/>